<evidence type="ECO:0000256" key="1">
    <source>
        <dbReference type="ARBA" id="ARBA00002207"/>
    </source>
</evidence>
<dbReference type="InterPro" id="IPR036770">
    <property type="entry name" value="Ankyrin_rpt-contain_sf"/>
</dbReference>
<evidence type="ECO:0000256" key="5">
    <source>
        <dbReference type="ARBA" id="ARBA00022679"/>
    </source>
</evidence>
<evidence type="ECO:0000256" key="2">
    <source>
        <dbReference type="ARBA" id="ARBA00011245"/>
    </source>
</evidence>
<evidence type="ECO:0000256" key="3">
    <source>
        <dbReference type="ARBA" id="ARBA00022490"/>
    </source>
</evidence>
<feature type="compositionally biased region" description="Low complexity" evidence="9">
    <location>
        <begin position="57"/>
        <end position="74"/>
    </location>
</feature>
<evidence type="ECO:0000313" key="11">
    <source>
        <dbReference type="EMBL" id="KAF2834860.1"/>
    </source>
</evidence>
<comment type="subunit">
    <text evidence="2 8">Monomer.</text>
</comment>
<keyword evidence="12" id="KW-1185">Reference proteome</keyword>
<dbReference type="InterPro" id="IPR017408">
    <property type="entry name" value="Arginine_N-MeTrfase_2"/>
</dbReference>
<dbReference type="Gene3D" id="3.40.50.150">
    <property type="entry name" value="Vaccinia Virus protein VP39"/>
    <property type="match status" value="1"/>
</dbReference>
<evidence type="ECO:0000256" key="7">
    <source>
        <dbReference type="ARBA" id="ARBA00023242"/>
    </source>
</evidence>
<dbReference type="EMBL" id="MU006114">
    <property type="protein sequence ID" value="KAF2834860.1"/>
    <property type="molecule type" value="Genomic_DNA"/>
</dbReference>
<reference evidence="11" key="1">
    <citation type="journal article" date="2020" name="Stud. Mycol.">
        <title>101 Dothideomycetes genomes: a test case for predicting lifestyles and emergence of pathogens.</title>
        <authorList>
            <person name="Haridas S."/>
            <person name="Albert R."/>
            <person name="Binder M."/>
            <person name="Bloem J."/>
            <person name="Labutti K."/>
            <person name="Salamov A."/>
            <person name="Andreopoulos B."/>
            <person name="Baker S."/>
            <person name="Barry K."/>
            <person name="Bills G."/>
            <person name="Bluhm B."/>
            <person name="Cannon C."/>
            <person name="Castanera R."/>
            <person name="Culley D."/>
            <person name="Daum C."/>
            <person name="Ezra D."/>
            <person name="Gonzalez J."/>
            <person name="Henrissat B."/>
            <person name="Kuo A."/>
            <person name="Liang C."/>
            <person name="Lipzen A."/>
            <person name="Lutzoni F."/>
            <person name="Magnuson J."/>
            <person name="Mondo S."/>
            <person name="Nolan M."/>
            <person name="Ohm R."/>
            <person name="Pangilinan J."/>
            <person name="Park H.-J."/>
            <person name="Ramirez L."/>
            <person name="Alfaro M."/>
            <person name="Sun H."/>
            <person name="Tritt A."/>
            <person name="Yoshinaga Y."/>
            <person name="Zwiers L.-H."/>
            <person name="Turgeon B."/>
            <person name="Goodwin S."/>
            <person name="Spatafora J."/>
            <person name="Crous P."/>
            <person name="Grigoriev I."/>
        </authorList>
    </citation>
    <scope>NUCLEOTIDE SEQUENCE</scope>
    <source>
        <strain evidence="11">CBS 101060</strain>
    </source>
</reference>
<dbReference type="PANTHER" id="PTHR32379">
    <property type="entry name" value="GUANIDINOACETATE N-METHYLTRANSFERASE"/>
    <property type="match status" value="1"/>
</dbReference>
<feature type="region of interest" description="Disordered" evidence="9">
    <location>
        <begin position="151"/>
        <end position="191"/>
    </location>
</feature>
<protein>
    <recommendedName>
        <fullName evidence="8">Arginine N-methyltransferase 2</fullName>
        <ecNumber evidence="8">2.1.1.-</ecNumber>
    </recommendedName>
</protein>
<dbReference type="PROSITE" id="PS51559">
    <property type="entry name" value="SAM_RMT2"/>
    <property type="match status" value="1"/>
</dbReference>
<evidence type="ECO:0000259" key="10">
    <source>
        <dbReference type="PROSITE" id="PS51559"/>
    </source>
</evidence>
<dbReference type="InterPro" id="IPR029063">
    <property type="entry name" value="SAM-dependent_MTases_sf"/>
</dbReference>
<dbReference type="FunFam" id="3.40.50.150:FF:000135">
    <property type="entry name" value="Arginine N-methyltransferase 2"/>
    <property type="match status" value="1"/>
</dbReference>
<keyword evidence="4 8" id="KW-0489">Methyltransferase</keyword>
<comment type="subcellular location">
    <subcellularLocation>
        <location evidence="8">Cytoplasm</location>
    </subcellularLocation>
    <subcellularLocation>
        <location evidence="8">Nucleus</location>
    </subcellularLocation>
</comment>
<keyword evidence="6" id="KW-0949">S-adenosyl-L-methionine</keyword>
<dbReference type="Gene3D" id="1.25.40.20">
    <property type="entry name" value="Ankyrin repeat-containing domain"/>
    <property type="match status" value="1"/>
</dbReference>
<evidence type="ECO:0000313" key="12">
    <source>
        <dbReference type="Proteomes" id="UP000799429"/>
    </source>
</evidence>
<dbReference type="PANTHER" id="PTHR32379:SF1">
    <property type="entry name" value="GUANIDINOACETATE N-METHYLTRANSFERASE"/>
    <property type="match status" value="1"/>
</dbReference>
<evidence type="ECO:0000256" key="8">
    <source>
        <dbReference type="PIRNR" id="PIRNR038148"/>
    </source>
</evidence>
<gene>
    <name evidence="11" type="ORF">M501DRAFT_943241</name>
</gene>
<comment type="caution">
    <text evidence="11">The sequence shown here is derived from an EMBL/GenBank/DDBJ whole genome shotgun (WGS) entry which is preliminary data.</text>
</comment>
<dbReference type="GO" id="GO:0019702">
    <property type="term" value="F:protein arginine N5-methyltransferase activity"/>
    <property type="evidence" value="ECO:0007669"/>
    <property type="project" value="TreeGrafter"/>
</dbReference>
<comment type="similarity">
    <text evidence="8">Belongs to the class I-like SAM-binding methyltransferase superfamily. RMT2 methyltransferase family.</text>
</comment>
<keyword evidence="7 8" id="KW-0539">Nucleus</keyword>
<name>A0A9P4S481_9PEZI</name>
<dbReference type="SUPFAM" id="SSF48403">
    <property type="entry name" value="Ankyrin repeat"/>
    <property type="match status" value="1"/>
</dbReference>
<feature type="compositionally biased region" description="Acidic residues" evidence="9">
    <location>
        <begin position="154"/>
        <end position="166"/>
    </location>
</feature>
<evidence type="ECO:0000256" key="9">
    <source>
        <dbReference type="SAM" id="MobiDB-lite"/>
    </source>
</evidence>
<dbReference type="SUPFAM" id="SSF53335">
    <property type="entry name" value="S-adenosyl-L-methionine-dependent methyltransferases"/>
    <property type="match status" value="1"/>
</dbReference>
<organism evidence="11 12">
    <name type="scientific">Patellaria atrata CBS 101060</name>
    <dbReference type="NCBI Taxonomy" id="1346257"/>
    <lineage>
        <taxon>Eukaryota</taxon>
        <taxon>Fungi</taxon>
        <taxon>Dikarya</taxon>
        <taxon>Ascomycota</taxon>
        <taxon>Pezizomycotina</taxon>
        <taxon>Dothideomycetes</taxon>
        <taxon>Dothideomycetes incertae sedis</taxon>
        <taxon>Patellariales</taxon>
        <taxon>Patellariaceae</taxon>
        <taxon>Patellaria</taxon>
    </lineage>
</organism>
<dbReference type="GO" id="GO:0005737">
    <property type="term" value="C:cytoplasm"/>
    <property type="evidence" value="ECO:0007669"/>
    <property type="project" value="UniProtKB-SubCell"/>
</dbReference>
<dbReference type="EC" id="2.1.1.-" evidence="8"/>
<dbReference type="GO" id="GO:0032259">
    <property type="term" value="P:methylation"/>
    <property type="evidence" value="ECO:0007669"/>
    <property type="project" value="UniProtKB-KW"/>
</dbReference>
<dbReference type="InterPro" id="IPR026480">
    <property type="entry name" value="RMT2_dom"/>
</dbReference>
<dbReference type="AlphaFoldDB" id="A0A9P4S481"/>
<feature type="region of interest" description="Disordered" evidence="9">
    <location>
        <begin position="56"/>
        <end position="79"/>
    </location>
</feature>
<accession>A0A9P4S481</accession>
<keyword evidence="5 8" id="KW-0808">Transferase</keyword>
<keyword evidence="3 8" id="KW-0963">Cytoplasm</keyword>
<proteinExistence type="inferred from homology"/>
<sequence>MEATSSDPSLLVQSLILAASTHDLPAVRSLLLTVPAKVRDPETGITPLHACIASFESSTPATPSTPSNPPNGTSDGVNSHTYRKEELEDAAEIVRLLFRNGAIWNELDGKGETPGCVARRLGLEEIYGMVVEAGVRAELLFSRLGEYQVLAGGESEEEEEDDDEEYGGINGGVEEDARSPQDGQLATDNTADVNSADYLRSGLTFTEDKLLDDESNGVMMAWEKDIMQRTAELILPAPNLRVLNVGHGMGIIDTIFQEKNPASHHIIEAHPSVLDQMRRENWHDKPGVVIHEGRWQDVVPILVDSNTMFDAIYFDTFAEDYTALKDFFSEYVIGLLDPAGGSDGNGGVFAFFNGLGADRQVCYDVYGKISEMDLFQAGFDTEWETIDIPDLDRTGEWDGVRRRYWTLSKYKLPTCRFIG</sequence>
<dbReference type="PIRSF" id="PIRSF038148">
    <property type="entry name" value="Arginine_N-mtfrase-2"/>
    <property type="match status" value="1"/>
</dbReference>
<evidence type="ECO:0000256" key="6">
    <source>
        <dbReference type="ARBA" id="ARBA00022691"/>
    </source>
</evidence>
<feature type="domain" description="RMT2" evidence="10">
    <location>
        <begin position="189"/>
        <end position="419"/>
    </location>
</feature>
<dbReference type="GO" id="GO:0005634">
    <property type="term" value="C:nucleus"/>
    <property type="evidence" value="ECO:0007669"/>
    <property type="project" value="UniProtKB-SubCell"/>
</dbReference>
<feature type="compositionally biased region" description="Polar residues" evidence="9">
    <location>
        <begin position="181"/>
        <end position="191"/>
    </location>
</feature>
<dbReference type="OrthoDB" id="19014at2759"/>
<dbReference type="Proteomes" id="UP000799429">
    <property type="component" value="Unassembled WGS sequence"/>
</dbReference>
<dbReference type="InterPro" id="IPR051038">
    <property type="entry name" value="RMT2/GAMT_Mtase"/>
</dbReference>
<comment type="function">
    <text evidence="1 8">S-adenosyl-L-methionine-dependent protein-arginine N-methyltransferase that methylates the delta-nitrogen atom of arginine residues to form N5-methylarginine (type IV) in target proteins. Monomethylates ribosomal protein L12.</text>
</comment>
<evidence type="ECO:0000256" key="4">
    <source>
        <dbReference type="ARBA" id="ARBA00022603"/>
    </source>
</evidence>